<comment type="caution">
    <text evidence="2">The sequence shown here is derived from an EMBL/GenBank/DDBJ whole genome shotgun (WGS) entry which is preliminary data.</text>
</comment>
<feature type="domain" description="Endonuclease/exonuclease/phosphatase" evidence="1">
    <location>
        <begin position="182"/>
        <end position="289"/>
    </location>
</feature>
<dbReference type="GO" id="GO:0003824">
    <property type="term" value="F:catalytic activity"/>
    <property type="evidence" value="ECO:0007669"/>
    <property type="project" value="InterPro"/>
</dbReference>
<name>A0A922IK01_SCHHA</name>
<dbReference type="SUPFAM" id="SSF56219">
    <property type="entry name" value="DNase I-like"/>
    <property type="match status" value="1"/>
</dbReference>
<dbReference type="GO" id="GO:0061343">
    <property type="term" value="P:cell adhesion involved in heart morphogenesis"/>
    <property type="evidence" value="ECO:0007669"/>
    <property type="project" value="TreeGrafter"/>
</dbReference>
<dbReference type="PANTHER" id="PTHR33395">
    <property type="entry name" value="TRANSCRIPTASE, PUTATIVE-RELATED-RELATED"/>
    <property type="match status" value="1"/>
</dbReference>
<organism evidence="2 3">
    <name type="scientific">Schistosoma haematobium</name>
    <name type="common">Blood fluke</name>
    <dbReference type="NCBI Taxonomy" id="6185"/>
    <lineage>
        <taxon>Eukaryota</taxon>
        <taxon>Metazoa</taxon>
        <taxon>Spiralia</taxon>
        <taxon>Lophotrochozoa</taxon>
        <taxon>Platyhelminthes</taxon>
        <taxon>Trematoda</taxon>
        <taxon>Digenea</taxon>
        <taxon>Strigeidida</taxon>
        <taxon>Schistosomatoidea</taxon>
        <taxon>Schistosomatidae</taxon>
        <taxon>Schistosoma</taxon>
    </lineage>
</organism>
<dbReference type="GO" id="GO:0007508">
    <property type="term" value="P:larval heart development"/>
    <property type="evidence" value="ECO:0007669"/>
    <property type="project" value="TreeGrafter"/>
</dbReference>
<dbReference type="InterPro" id="IPR036691">
    <property type="entry name" value="Endo/exonu/phosph_ase_sf"/>
</dbReference>
<reference evidence="2" key="2">
    <citation type="journal article" date="2019" name="Gigascience">
        <title>High-quality Schistosoma haematobium genome achieved by single-molecule and long-range sequencing.</title>
        <authorList>
            <person name="Stroehlein A.J."/>
            <person name="Korhonen P.K."/>
            <person name="Chong T.M."/>
            <person name="Lim Y.L."/>
            <person name="Chan K.G."/>
            <person name="Webster B."/>
            <person name="Rollinson D."/>
            <person name="Brindley P.J."/>
            <person name="Gasser R.B."/>
            <person name="Young N.D."/>
        </authorList>
    </citation>
    <scope>NUCLEOTIDE SEQUENCE</scope>
</reference>
<dbReference type="CTD" id="75576499"/>
<reference evidence="2" key="4">
    <citation type="journal article" date="2022" name="PLoS Pathog.">
        <title>Chromosome-level genome of Schistosoma haematobium underpins genome-wide explorations of molecular variation.</title>
        <authorList>
            <person name="Stroehlein A.J."/>
            <person name="Korhonen P.K."/>
            <person name="Lee V.V."/>
            <person name="Ralph S.A."/>
            <person name="Mentink-Kane M."/>
            <person name="You H."/>
            <person name="McManus D.P."/>
            <person name="Tchuente L.T."/>
            <person name="Stothard J.R."/>
            <person name="Kaur P."/>
            <person name="Dudchenko O."/>
            <person name="Aiden E.L."/>
            <person name="Yang B."/>
            <person name="Yang H."/>
            <person name="Emery A.M."/>
            <person name="Webster B.L."/>
            <person name="Brindley P.J."/>
            <person name="Rollinson D."/>
            <person name="Chang B.C.H."/>
            <person name="Gasser R.B."/>
            <person name="Young N.D."/>
        </authorList>
    </citation>
    <scope>NUCLEOTIDE SEQUENCE</scope>
</reference>
<dbReference type="Proteomes" id="UP000471633">
    <property type="component" value="Unassembled WGS sequence"/>
</dbReference>
<dbReference type="AlphaFoldDB" id="A0A922IK01"/>
<dbReference type="GeneID" id="75576499"/>
<evidence type="ECO:0000313" key="3">
    <source>
        <dbReference type="Proteomes" id="UP000471633"/>
    </source>
</evidence>
<protein>
    <recommendedName>
        <fullName evidence="1">Endonuclease/exonuclease/phosphatase domain-containing protein</fullName>
    </recommendedName>
</protein>
<dbReference type="EMBL" id="AMPZ03000007">
    <property type="protein sequence ID" value="KAH9580895.1"/>
    <property type="molecule type" value="Genomic_DNA"/>
</dbReference>
<dbReference type="InterPro" id="IPR005135">
    <property type="entry name" value="Endo/exonuclease/phosphatase"/>
</dbReference>
<dbReference type="KEGG" id="shx:MS3_00000748"/>
<reference evidence="2" key="1">
    <citation type="journal article" date="2012" name="Nat. Genet.">
        <title>Whole-genome sequence of Schistosoma haematobium.</title>
        <authorList>
            <person name="Young N.D."/>
            <person name="Jex A.R."/>
            <person name="Li B."/>
            <person name="Liu S."/>
            <person name="Yang L."/>
            <person name="Xiong Z."/>
            <person name="Li Y."/>
            <person name="Cantacessi C."/>
            <person name="Hall R.S."/>
            <person name="Xu X."/>
            <person name="Chen F."/>
            <person name="Wu X."/>
            <person name="Zerlotini A."/>
            <person name="Oliveira G."/>
            <person name="Hofmann A."/>
            <person name="Zhang G."/>
            <person name="Fang X."/>
            <person name="Kang Y."/>
            <person name="Campbell B.E."/>
            <person name="Loukas A."/>
            <person name="Ranganathan S."/>
            <person name="Rollinson D."/>
            <person name="Rinaldi G."/>
            <person name="Brindley P.J."/>
            <person name="Yang H."/>
            <person name="Wang J."/>
            <person name="Wang J."/>
            <person name="Gasser R.B."/>
        </authorList>
    </citation>
    <scope>NUCLEOTIDE SEQUENCE</scope>
</reference>
<proteinExistence type="predicted"/>
<dbReference type="PANTHER" id="PTHR33395:SF22">
    <property type="entry name" value="REVERSE TRANSCRIPTASE DOMAIN-CONTAINING PROTEIN"/>
    <property type="match status" value="1"/>
</dbReference>
<gene>
    <name evidence="2" type="ORF">MS3_00000748</name>
</gene>
<reference evidence="2" key="3">
    <citation type="submission" date="2021-06" db="EMBL/GenBank/DDBJ databases">
        <title>Chromosome-level genome assembly for S. haematobium.</title>
        <authorList>
            <person name="Stroehlein A.J."/>
        </authorList>
    </citation>
    <scope>NUCLEOTIDE SEQUENCE</scope>
</reference>
<dbReference type="Pfam" id="PF14529">
    <property type="entry name" value="Exo_endo_phos_2"/>
    <property type="match status" value="1"/>
</dbReference>
<dbReference type="GO" id="GO:0031012">
    <property type="term" value="C:extracellular matrix"/>
    <property type="evidence" value="ECO:0007669"/>
    <property type="project" value="TreeGrafter"/>
</dbReference>
<accession>A0A922IK01</accession>
<dbReference type="RefSeq" id="XP_051065188.1">
    <property type="nucleotide sequence ID" value="XM_051208397.1"/>
</dbReference>
<sequence length="330" mass="37626">MCIICLYQMLYPIAMRGLFCNSAGFPADNGKHISQDDKVVESISPRNTTLTLGNPTSIHGTTNCDLYSNLLHYDNSEFLILSFSARSLSNKIIHLKTLLFFVNPTIELITETWCNSSISDHSLNLDNYVFFRTDRCYGLAGGTIIYVRSDNQACEFEDESLDAINDSSWVTVNRGSQSYLLVECIYRPPHVDTKLDRLLANIFSIASHQPHTFKIIGCDFNLPKITWGLTPVPGRYNKLVETLKICVWVQQVRKPTRGNNILDLMFTINIDSISVHISHEFLKSDHRVVLSIIHSLNAIQLNSKASLMYQSRHFNQQTWKRFETLIQCLP</sequence>
<evidence type="ECO:0000259" key="1">
    <source>
        <dbReference type="Pfam" id="PF14529"/>
    </source>
</evidence>
<dbReference type="Gene3D" id="3.60.10.10">
    <property type="entry name" value="Endonuclease/exonuclease/phosphatase"/>
    <property type="match status" value="1"/>
</dbReference>
<evidence type="ECO:0000313" key="2">
    <source>
        <dbReference type="EMBL" id="KAH9580895.1"/>
    </source>
</evidence>
<keyword evidence="3" id="KW-1185">Reference proteome</keyword>